<organism evidence="2 3">
    <name type="scientific">Pseudorhizobium pelagicum</name>
    <dbReference type="NCBI Taxonomy" id="1509405"/>
    <lineage>
        <taxon>Bacteria</taxon>
        <taxon>Pseudomonadati</taxon>
        <taxon>Pseudomonadota</taxon>
        <taxon>Alphaproteobacteria</taxon>
        <taxon>Hyphomicrobiales</taxon>
        <taxon>Rhizobiaceae</taxon>
        <taxon>Rhizobium/Agrobacterium group</taxon>
        <taxon>Pseudorhizobium</taxon>
    </lineage>
</organism>
<gene>
    <name evidence="2" type="ORF">GV68_25005</name>
</gene>
<sequence>MRSALPAGLPFRAKESGPVAFLPSRSGDPVAPTPIRKRHQTDSSFDVYKASQPHENGVSVSMGQHGSRNDRIKAFLVQGKRRLPQNSTIGVITFCTVTVSWLPRVRFHRGDSFFGTQGGMPRQSSSDAGVTCGKACHIAASLDRGNAGIVGGACTW</sequence>
<dbReference type="EMBL" id="JOKJ01000008">
    <property type="protein sequence ID" value="KEQ09032.1"/>
    <property type="molecule type" value="Genomic_DNA"/>
</dbReference>
<dbReference type="Proteomes" id="UP000052167">
    <property type="component" value="Unassembled WGS sequence"/>
</dbReference>
<evidence type="ECO:0000256" key="1">
    <source>
        <dbReference type="SAM" id="MobiDB-lite"/>
    </source>
</evidence>
<protein>
    <submittedName>
        <fullName evidence="2">Uncharacterized protein</fullName>
    </submittedName>
</protein>
<comment type="caution">
    <text evidence="2">The sequence shown here is derived from an EMBL/GenBank/DDBJ whole genome shotgun (WGS) entry which is preliminary data.</text>
</comment>
<evidence type="ECO:0000313" key="2">
    <source>
        <dbReference type="EMBL" id="KEQ09032.1"/>
    </source>
</evidence>
<evidence type="ECO:0000313" key="3">
    <source>
        <dbReference type="Proteomes" id="UP000052167"/>
    </source>
</evidence>
<feature type="region of interest" description="Disordered" evidence="1">
    <location>
        <begin position="20"/>
        <end position="42"/>
    </location>
</feature>
<accession>A0A922T7T0</accession>
<keyword evidence="3" id="KW-1185">Reference proteome</keyword>
<name>A0A922T7T0_9HYPH</name>
<reference evidence="2 3" key="1">
    <citation type="submission" date="2014-06" db="EMBL/GenBank/DDBJ databases">
        <title>Rhizobium pelagicum/R2-400B4.</title>
        <authorList>
            <person name="Kimes N.E."/>
            <person name="Lopez-Perez M."/>
        </authorList>
    </citation>
    <scope>NUCLEOTIDE SEQUENCE [LARGE SCALE GENOMIC DNA]</scope>
    <source>
        <strain evidence="2 3">R2-400B4</strain>
    </source>
</reference>
<dbReference type="AlphaFoldDB" id="A0A922T7T0"/>
<proteinExistence type="predicted"/>